<evidence type="ECO:0008006" key="5">
    <source>
        <dbReference type="Google" id="ProtNLM"/>
    </source>
</evidence>
<feature type="transmembrane region" description="Helical" evidence="1">
    <location>
        <begin position="116"/>
        <end position="135"/>
    </location>
</feature>
<keyword evidence="2" id="KW-0732">Signal</keyword>
<keyword evidence="1" id="KW-0812">Transmembrane</keyword>
<proteinExistence type="predicted"/>
<evidence type="ECO:0000256" key="2">
    <source>
        <dbReference type="SAM" id="SignalP"/>
    </source>
</evidence>
<evidence type="ECO:0000256" key="1">
    <source>
        <dbReference type="SAM" id="Phobius"/>
    </source>
</evidence>
<dbReference type="EMBL" id="OZ021735">
    <property type="protein sequence ID" value="CAK9310040.1"/>
    <property type="molecule type" value="Genomic_DNA"/>
</dbReference>
<organism evidence="3 4">
    <name type="scientific">Citrullus colocynthis</name>
    <name type="common">colocynth</name>
    <dbReference type="NCBI Taxonomy" id="252529"/>
    <lineage>
        <taxon>Eukaryota</taxon>
        <taxon>Viridiplantae</taxon>
        <taxon>Streptophyta</taxon>
        <taxon>Embryophyta</taxon>
        <taxon>Tracheophyta</taxon>
        <taxon>Spermatophyta</taxon>
        <taxon>Magnoliopsida</taxon>
        <taxon>eudicotyledons</taxon>
        <taxon>Gunneridae</taxon>
        <taxon>Pentapetalae</taxon>
        <taxon>rosids</taxon>
        <taxon>fabids</taxon>
        <taxon>Cucurbitales</taxon>
        <taxon>Cucurbitaceae</taxon>
        <taxon>Benincaseae</taxon>
        <taxon>Citrullus</taxon>
    </lineage>
</organism>
<gene>
    <name evidence="3" type="ORF">CITCOLO1_LOCUS1643</name>
</gene>
<feature type="chain" id="PRO_5046138294" description="Secreted protein" evidence="2">
    <location>
        <begin position="19"/>
        <end position="196"/>
    </location>
</feature>
<reference evidence="3 4" key="1">
    <citation type="submission" date="2024-03" db="EMBL/GenBank/DDBJ databases">
        <authorList>
            <person name="Gkanogiannis A."/>
            <person name="Becerra Lopez-Lavalle L."/>
        </authorList>
    </citation>
    <scope>NUCLEOTIDE SEQUENCE [LARGE SCALE GENOMIC DNA]</scope>
</reference>
<keyword evidence="1" id="KW-0472">Membrane</keyword>
<evidence type="ECO:0000313" key="4">
    <source>
        <dbReference type="Proteomes" id="UP001642487"/>
    </source>
</evidence>
<dbReference type="Proteomes" id="UP001642487">
    <property type="component" value="Chromosome 1"/>
</dbReference>
<feature type="signal peptide" evidence="2">
    <location>
        <begin position="1"/>
        <end position="18"/>
    </location>
</feature>
<evidence type="ECO:0000313" key="3">
    <source>
        <dbReference type="EMBL" id="CAK9310040.1"/>
    </source>
</evidence>
<name>A0ABP0XTN2_9ROSI</name>
<sequence>MAFVGLLYMWLCCFSTNARLPSNVECWIFVQATHQLQQHHRGISDNRFWSSIPPRSILSSSAAQAFQPPHAAVCSIGRRLLHATGCHTTRCHALECRRLLLQPPLSPVFAAVRCSASFLALLGLLLSLVVAICVLEEFKVAVRRRIDLERRFCLPSSLAALRFKFPLSAVRRIESGTIDLVLSNSTAVLKLGIDAS</sequence>
<keyword evidence="4" id="KW-1185">Reference proteome</keyword>
<accession>A0ABP0XTN2</accession>
<protein>
    <recommendedName>
        <fullName evidence="5">Secreted protein</fullName>
    </recommendedName>
</protein>
<keyword evidence="1" id="KW-1133">Transmembrane helix</keyword>